<evidence type="ECO:0000256" key="1">
    <source>
        <dbReference type="SAM" id="Phobius"/>
    </source>
</evidence>
<dbReference type="AlphaFoldDB" id="A0A7X2NPH1"/>
<evidence type="ECO:0000313" key="3">
    <source>
        <dbReference type="Proteomes" id="UP000429958"/>
    </source>
</evidence>
<accession>A0A7X2NPH1</accession>
<feature type="transmembrane region" description="Helical" evidence="1">
    <location>
        <begin position="57"/>
        <end position="74"/>
    </location>
</feature>
<comment type="caution">
    <text evidence="2">The sequence shown here is derived from an EMBL/GenBank/DDBJ whole genome shotgun (WGS) entry which is preliminary data.</text>
</comment>
<sequence>MRYKKRLEALAAEKRAFAQEQKHLRKKYKVREPGIIQVKKKRLLEVIADIIRKVSEVILLTLASVGLIALIYAAPRTELGIIFLEVIDQLHSMIGV</sequence>
<dbReference type="Proteomes" id="UP000429958">
    <property type="component" value="Unassembled WGS sequence"/>
</dbReference>
<organism evidence="2 3">
    <name type="scientific">Clostridium porci</name>
    <dbReference type="NCBI Taxonomy" id="2605778"/>
    <lineage>
        <taxon>Bacteria</taxon>
        <taxon>Bacillati</taxon>
        <taxon>Bacillota</taxon>
        <taxon>Clostridia</taxon>
        <taxon>Eubacteriales</taxon>
        <taxon>Clostridiaceae</taxon>
        <taxon>Clostridium</taxon>
    </lineage>
</organism>
<reference evidence="2 3" key="1">
    <citation type="submission" date="2019-08" db="EMBL/GenBank/DDBJ databases">
        <title>In-depth cultivation of the pig gut microbiome towards novel bacterial diversity and tailored functional studies.</title>
        <authorList>
            <person name="Wylensek D."/>
            <person name="Hitch T.C.A."/>
            <person name="Clavel T."/>
        </authorList>
    </citation>
    <scope>NUCLEOTIDE SEQUENCE [LARGE SCALE GENOMIC DNA]</scope>
    <source>
        <strain evidence="2 3">WCA-389-WT-23D1</strain>
    </source>
</reference>
<protein>
    <submittedName>
        <fullName evidence="2">Uncharacterized protein</fullName>
    </submittedName>
</protein>
<keyword evidence="1" id="KW-0812">Transmembrane</keyword>
<keyword evidence="1" id="KW-0472">Membrane</keyword>
<dbReference type="EMBL" id="VUMD01000026">
    <property type="protein sequence ID" value="MSS38480.1"/>
    <property type="molecule type" value="Genomic_DNA"/>
</dbReference>
<keyword evidence="1" id="KW-1133">Transmembrane helix</keyword>
<keyword evidence="3" id="KW-1185">Reference proteome</keyword>
<gene>
    <name evidence="2" type="ORF">FYJ39_18650</name>
</gene>
<proteinExistence type="predicted"/>
<name>A0A7X2NPH1_9CLOT</name>
<evidence type="ECO:0000313" key="2">
    <source>
        <dbReference type="EMBL" id="MSS38480.1"/>
    </source>
</evidence>